<accession>A0ACA9LCA9</accession>
<dbReference type="EMBL" id="CAJVPM010004841">
    <property type="protein sequence ID" value="CAG8517714.1"/>
    <property type="molecule type" value="Genomic_DNA"/>
</dbReference>
<evidence type="ECO:0000313" key="2">
    <source>
        <dbReference type="Proteomes" id="UP000789860"/>
    </source>
</evidence>
<organism evidence="1 2">
    <name type="scientific">Scutellospora calospora</name>
    <dbReference type="NCBI Taxonomy" id="85575"/>
    <lineage>
        <taxon>Eukaryota</taxon>
        <taxon>Fungi</taxon>
        <taxon>Fungi incertae sedis</taxon>
        <taxon>Mucoromycota</taxon>
        <taxon>Glomeromycotina</taxon>
        <taxon>Glomeromycetes</taxon>
        <taxon>Diversisporales</taxon>
        <taxon>Gigasporaceae</taxon>
        <taxon>Scutellospora</taxon>
    </lineage>
</organism>
<dbReference type="Proteomes" id="UP000789860">
    <property type="component" value="Unassembled WGS sequence"/>
</dbReference>
<name>A0ACA9LCA9_9GLOM</name>
<protein>
    <submittedName>
        <fullName evidence="1">2427_t:CDS:1</fullName>
    </submittedName>
</protein>
<proteinExistence type="predicted"/>
<comment type="caution">
    <text evidence="1">The sequence shown here is derived from an EMBL/GenBank/DDBJ whole genome shotgun (WGS) entry which is preliminary data.</text>
</comment>
<evidence type="ECO:0000313" key="1">
    <source>
        <dbReference type="EMBL" id="CAG8517714.1"/>
    </source>
</evidence>
<keyword evidence="2" id="KW-1185">Reference proteome</keyword>
<reference evidence="1" key="1">
    <citation type="submission" date="2021-06" db="EMBL/GenBank/DDBJ databases">
        <authorList>
            <person name="Kallberg Y."/>
            <person name="Tangrot J."/>
            <person name="Rosling A."/>
        </authorList>
    </citation>
    <scope>NUCLEOTIDE SEQUENCE</scope>
    <source>
        <strain evidence="1">AU212A</strain>
    </source>
</reference>
<sequence>MRKNIENSLRLPNMEYNNDITFLGKKLLFPTHPEPFLLVNKIIPFMAYETNIDSIANLKQASGTALQQLVEAIKEAIKNPDINSNDGKDPFDISFDFGYSSSTK</sequence>
<gene>
    <name evidence="1" type="ORF">SCALOS_LOCUS3937</name>
</gene>